<dbReference type="SMART" id="SM00198">
    <property type="entry name" value="SCP"/>
    <property type="match status" value="2"/>
</dbReference>
<evidence type="ECO:0000256" key="5">
    <source>
        <dbReference type="SAM" id="SignalP"/>
    </source>
</evidence>
<protein>
    <recommendedName>
        <fullName evidence="6">SCP domain-containing protein</fullName>
    </recommendedName>
</protein>
<dbReference type="AlphaFoldDB" id="A0AAD6WIQ6"/>
<dbReference type="SUPFAM" id="SSF55797">
    <property type="entry name" value="PR-1-like"/>
    <property type="match status" value="3"/>
</dbReference>
<dbReference type="InterPro" id="IPR018244">
    <property type="entry name" value="Allrgn_V5/Tpx1_CS"/>
</dbReference>
<dbReference type="PROSITE" id="PS01010">
    <property type="entry name" value="CRISP_2"/>
    <property type="match status" value="1"/>
</dbReference>
<dbReference type="GO" id="GO:0005576">
    <property type="term" value="C:extracellular region"/>
    <property type="evidence" value="ECO:0007669"/>
    <property type="project" value="InterPro"/>
</dbReference>
<dbReference type="PROSITE" id="PS01009">
    <property type="entry name" value="CRISP_1"/>
    <property type="match status" value="2"/>
</dbReference>
<dbReference type="InterPro" id="IPR001283">
    <property type="entry name" value="CRISP-related"/>
</dbReference>
<evidence type="ECO:0000259" key="6">
    <source>
        <dbReference type="SMART" id="SM00198"/>
    </source>
</evidence>
<dbReference type="EMBL" id="JAQIZT010000001">
    <property type="protein sequence ID" value="KAJ7013296.1"/>
    <property type="molecule type" value="Genomic_DNA"/>
</dbReference>
<feature type="signal peptide" evidence="5">
    <location>
        <begin position="1"/>
        <end position="25"/>
    </location>
</feature>
<dbReference type="CDD" id="cd05381">
    <property type="entry name" value="CAP_PR-1"/>
    <property type="match status" value="1"/>
</dbReference>
<dbReference type="Proteomes" id="UP001164929">
    <property type="component" value="Chromosome 1"/>
</dbReference>
<proteinExistence type="inferred from homology"/>
<dbReference type="PRINTS" id="PR00837">
    <property type="entry name" value="V5TPXLIKE"/>
</dbReference>
<accession>A0AAD6WIQ6</accession>
<evidence type="ECO:0000256" key="1">
    <source>
        <dbReference type="ARBA" id="ARBA00009923"/>
    </source>
</evidence>
<evidence type="ECO:0000256" key="3">
    <source>
        <dbReference type="ARBA" id="ARBA00022821"/>
    </source>
</evidence>
<dbReference type="GO" id="GO:0098542">
    <property type="term" value="P:defense response to other organism"/>
    <property type="evidence" value="ECO:0007669"/>
    <property type="project" value="UniProtKB-ARBA"/>
</dbReference>
<evidence type="ECO:0000256" key="4">
    <source>
        <dbReference type="ARBA" id="ARBA00023157"/>
    </source>
</evidence>
<feature type="chain" id="PRO_5042232345" description="SCP domain-containing protein" evidence="5">
    <location>
        <begin position="26"/>
        <end position="489"/>
    </location>
</feature>
<keyword evidence="4" id="KW-1015">Disulfide bond</keyword>
<feature type="domain" description="SCP" evidence="6">
    <location>
        <begin position="282"/>
        <end position="412"/>
    </location>
</feature>
<dbReference type="InterPro" id="IPR035940">
    <property type="entry name" value="CAP_sf"/>
</dbReference>
<name>A0AAD6WIQ6_9ROSI</name>
<comment type="caution">
    <text evidence="7">The sequence shown here is derived from an EMBL/GenBank/DDBJ whole genome shotgun (WGS) entry which is preliminary data.</text>
</comment>
<comment type="similarity">
    <text evidence="1">Belongs to the CRISP family.</text>
</comment>
<dbReference type="InterPro" id="IPR014044">
    <property type="entry name" value="CAP_dom"/>
</dbReference>
<reference evidence="7 8" key="1">
    <citation type="journal article" date="2023" name="Mol. Ecol. Resour.">
        <title>Chromosome-level genome assembly of a triploid poplar Populus alba 'Berolinensis'.</title>
        <authorList>
            <person name="Chen S."/>
            <person name="Yu Y."/>
            <person name="Wang X."/>
            <person name="Wang S."/>
            <person name="Zhang T."/>
            <person name="Zhou Y."/>
            <person name="He R."/>
            <person name="Meng N."/>
            <person name="Wang Y."/>
            <person name="Liu W."/>
            <person name="Liu Z."/>
            <person name="Liu J."/>
            <person name="Guo Q."/>
            <person name="Huang H."/>
            <person name="Sederoff R.R."/>
            <person name="Wang G."/>
            <person name="Qu G."/>
            <person name="Chen S."/>
        </authorList>
    </citation>
    <scope>NUCLEOTIDE SEQUENCE [LARGE SCALE GENOMIC DNA]</scope>
    <source>
        <strain evidence="7">SC-2020</strain>
    </source>
</reference>
<keyword evidence="2 5" id="KW-0732">Signal</keyword>
<gene>
    <name evidence="7" type="ORF">NC653_003094</name>
</gene>
<organism evidence="7 8">
    <name type="scientific">Populus alba x Populus x berolinensis</name>
    <dbReference type="NCBI Taxonomy" id="444605"/>
    <lineage>
        <taxon>Eukaryota</taxon>
        <taxon>Viridiplantae</taxon>
        <taxon>Streptophyta</taxon>
        <taxon>Embryophyta</taxon>
        <taxon>Tracheophyta</taxon>
        <taxon>Spermatophyta</taxon>
        <taxon>Magnoliopsida</taxon>
        <taxon>eudicotyledons</taxon>
        <taxon>Gunneridae</taxon>
        <taxon>Pentapetalae</taxon>
        <taxon>rosids</taxon>
        <taxon>fabids</taxon>
        <taxon>Malpighiales</taxon>
        <taxon>Salicaceae</taxon>
        <taxon>Saliceae</taxon>
        <taxon>Populus</taxon>
    </lineage>
</organism>
<keyword evidence="8" id="KW-1185">Reference proteome</keyword>
<dbReference type="PANTHER" id="PTHR10334">
    <property type="entry name" value="CYSTEINE-RICH SECRETORY PROTEIN-RELATED"/>
    <property type="match status" value="1"/>
</dbReference>
<evidence type="ECO:0000313" key="7">
    <source>
        <dbReference type="EMBL" id="KAJ7013296.1"/>
    </source>
</evidence>
<evidence type="ECO:0000313" key="8">
    <source>
        <dbReference type="Proteomes" id="UP001164929"/>
    </source>
</evidence>
<evidence type="ECO:0000256" key="2">
    <source>
        <dbReference type="ARBA" id="ARBA00022729"/>
    </source>
</evidence>
<feature type="domain" description="SCP" evidence="6">
    <location>
        <begin position="27"/>
        <end position="154"/>
    </location>
</feature>
<dbReference type="Pfam" id="PF00188">
    <property type="entry name" value="CAP"/>
    <property type="match status" value="2"/>
</dbReference>
<sequence>MEISKNSLAIAFLFALAIIIPLSLAQDSPQDYVNAHNNARAQVGVGNIVWDTNVAAYASNYIKRLTGDCRLVHSGGPYGENLAGGSGDLTGSAAVKMWVDEKPKYDYKSNSCVGGECRHYTQVVWRNSVVLRRGAAMAVQSSVATMLPPATTLASVLTRAVTLGNACVINKPSHLANDSKMETIENSLAIACLIALALLFPVSRSQDSPQDYINAHNAARAEVGVGPMSWDDNVALSQDSPQDYINAHSYAQNYTDIQYKYMWVRCVSVGHPITIPLSLAQDSPQDYVNAHNNARAQVGVGNIVWDTNVAAYASNYIKRLTGDCRLVHSGGPYGENLAGGSGDLTGSAAVKLWVDEKPKYDYKSNSCVGGECRHYTQVVWRNSVRLGCAKARCSNGGTVISCNYAPPGNYGKPHTTPLLHEYKDIPLSLQALCSGDYKFSERGTMDAAVEARPCEKEFKTRCRSPLSDMNRVVHDVSVVAATIDDVDEH</sequence>
<keyword evidence="3" id="KW-0611">Plant defense</keyword>
<dbReference type="Gene3D" id="3.40.33.10">
    <property type="entry name" value="CAP"/>
    <property type="match status" value="2"/>
</dbReference>
<dbReference type="FunFam" id="3.40.33.10:FF:000006">
    <property type="entry name" value="Putative pathogenesis-related protein 1"/>
    <property type="match status" value="1"/>
</dbReference>